<name>A0A640TWL5_STRNI</name>
<dbReference type="RefSeq" id="WP_381281117.1">
    <property type="nucleotide sequence ID" value="NZ_JBHTYQ010000004.1"/>
</dbReference>
<proteinExistence type="predicted"/>
<accession>A0A640TWL5</accession>
<gene>
    <name evidence="1" type="ORF">Sliba_69480</name>
</gene>
<dbReference type="Proteomes" id="UP000429552">
    <property type="component" value="Unassembled WGS sequence"/>
</dbReference>
<evidence type="ECO:0000313" key="2">
    <source>
        <dbReference type="Proteomes" id="UP000429552"/>
    </source>
</evidence>
<sequence>MTGLRPDLWAIGHSTNESAAVIQQDGMILADSPDSPSLFALWDWLTAWENAGRPAPESYIPTLVPAGDDQGPAGWNLRLSH</sequence>
<organism evidence="1 2">
    <name type="scientific">Streptomyces nigrescens</name>
    <dbReference type="NCBI Taxonomy" id="1920"/>
    <lineage>
        <taxon>Bacteria</taxon>
        <taxon>Bacillati</taxon>
        <taxon>Actinomycetota</taxon>
        <taxon>Actinomycetes</taxon>
        <taxon>Kitasatosporales</taxon>
        <taxon>Streptomycetaceae</taxon>
        <taxon>Streptomyces</taxon>
    </lineage>
</organism>
<dbReference type="AlphaFoldDB" id="A0A640TWL5"/>
<dbReference type="EMBL" id="BLIP01000003">
    <property type="protein sequence ID" value="GFE26495.1"/>
    <property type="molecule type" value="Genomic_DNA"/>
</dbReference>
<evidence type="ECO:0000313" key="1">
    <source>
        <dbReference type="EMBL" id="GFE26495.1"/>
    </source>
</evidence>
<protein>
    <submittedName>
        <fullName evidence="1">Uncharacterized protein</fullName>
    </submittedName>
</protein>
<comment type="caution">
    <text evidence="1">The sequence shown here is derived from an EMBL/GenBank/DDBJ whole genome shotgun (WGS) entry which is preliminary data.</text>
</comment>
<reference evidence="1 2" key="1">
    <citation type="submission" date="2019-12" db="EMBL/GenBank/DDBJ databases">
        <title>Whole genome shotgun sequence of Streptomyces libani subsp. libani NBRC 13452.</title>
        <authorList>
            <person name="Ichikawa N."/>
            <person name="Kimura A."/>
            <person name="Kitahashi Y."/>
            <person name="Komaki H."/>
            <person name="Tamura T."/>
        </authorList>
    </citation>
    <scope>NUCLEOTIDE SEQUENCE [LARGE SCALE GENOMIC DNA]</scope>
    <source>
        <strain evidence="1 2">NBRC 13452</strain>
    </source>
</reference>